<comment type="caution">
    <text evidence="1">The sequence shown here is derived from an EMBL/GenBank/DDBJ whole genome shotgun (WGS) entry which is preliminary data.</text>
</comment>
<organism evidence="1 2">
    <name type="scientific">Solidesulfovibrio aerotolerans</name>
    <dbReference type="NCBI Taxonomy" id="295255"/>
    <lineage>
        <taxon>Bacteria</taxon>
        <taxon>Pseudomonadati</taxon>
        <taxon>Thermodesulfobacteriota</taxon>
        <taxon>Desulfovibrionia</taxon>
        <taxon>Desulfovibrionales</taxon>
        <taxon>Desulfovibrionaceae</taxon>
        <taxon>Solidesulfovibrio</taxon>
    </lineage>
</organism>
<protein>
    <submittedName>
        <fullName evidence="1">Uncharacterized protein</fullName>
    </submittedName>
</protein>
<sequence length="170" mass="18794">MQPTTAQISILRAAAAFSTVQRYNGTLPKRQALHYDKTQLAVLEDAGFLERVKLSFPCGAAIEGWRLTEPGRHLLADGAADPALEPEHLRLLSDVYHYSRLSQNRGMMPKELEKAFDADDLRDLFEHGYLLRIKLKGRVTAKGWVVSDKGLTALRRAAGTAATPPCAKSH</sequence>
<dbReference type="OrthoDB" id="5470667at2"/>
<evidence type="ECO:0000313" key="1">
    <source>
        <dbReference type="EMBL" id="MYL84390.1"/>
    </source>
</evidence>
<keyword evidence="2" id="KW-1185">Reference proteome</keyword>
<reference evidence="1 2" key="1">
    <citation type="submission" date="2020-01" db="EMBL/GenBank/DDBJ databases">
        <title>Genome sequence of Desulfovibrio aerotolerans DSM 16695(T).</title>
        <authorList>
            <person name="Karnachuk O."/>
            <person name="Avakyan M."/>
            <person name="Mardanov A."/>
            <person name="Kadnikov V."/>
            <person name="Ravin N."/>
        </authorList>
    </citation>
    <scope>NUCLEOTIDE SEQUENCE [LARGE SCALE GENOMIC DNA]</scope>
    <source>
        <strain evidence="1 2">DSM 16695</strain>
    </source>
</reference>
<name>A0A7C9MGN9_9BACT</name>
<dbReference type="Proteomes" id="UP000482487">
    <property type="component" value="Unassembled WGS sequence"/>
</dbReference>
<dbReference type="RefSeq" id="WP_160962374.1">
    <property type="nucleotide sequence ID" value="NZ_WVUD01000031.1"/>
</dbReference>
<gene>
    <name evidence="1" type="ORF">GTA51_14775</name>
</gene>
<evidence type="ECO:0000313" key="2">
    <source>
        <dbReference type="Proteomes" id="UP000482487"/>
    </source>
</evidence>
<dbReference type="EMBL" id="WVUD01000031">
    <property type="protein sequence ID" value="MYL84390.1"/>
    <property type="molecule type" value="Genomic_DNA"/>
</dbReference>
<proteinExistence type="predicted"/>
<dbReference type="AlphaFoldDB" id="A0A7C9MGN9"/>
<accession>A0A7C9MGN9</accession>